<comment type="caution">
    <text evidence="9">The sequence shown here is derived from an EMBL/GenBank/DDBJ whole genome shotgun (WGS) entry which is preliminary data.</text>
</comment>
<dbReference type="Proteomes" id="UP001519460">
    <property type="component" value="Unassembled WGS sequence"/>
</dbReference>
<name>A0ABD0JQH6_9CAEN</name>
<evidence type="ECO:0000256" key="1">
    <source>
        <dbReference type="ARBA" id="ARBA00002219"/>
    </source>
</evidence>
<evidence type="ECO:0000256" key="2">
    <source>
        <dbReference type="ARBA" id="ARBA00010147"/>
    </source>
</evidence>
<proteinExistence type="inferred from homology"/>
<comment type="function">
    <text evidence="1">Acts as a defensive agent. Recognizes blood group fucosylated oligosaccharides including A, B, H and Lewis B-type antigens. Does not recognize Lewis A antigen and has low affinity for monovalent haptens.</text>
</comment>
<evidence type="ECO:0000259" key="8">
    <source>
        <dbReference type="SMART" id="SM00607"/>
    </source>
</evidence>
<organism evidence="9 10">
    <name type="scientific">Batillaria attramentaria</name>
    <dbReference type="NCBI Taxonomy" id="370345"/>
    <lineage>
        <taxon>Eukaryota</taxon>
        <taxon>Metazoa</taxon>
        <taxon>Spiralia</taxon>
        <taxon>Lophotrochozoa</taxon>
        <taxon>Mollusca</taxon>
        <taxon>Gastropoda</taxon>
        <taxon>Caenogastropoda</taxon>
        <taxon>Sorbeoconcha</taxon>
        <taxon>Cerithioidea</taxon>
        <taxon>Batillariidae</taxon>
        <taxon>Batillaria</taxon>
    </lineage>
</organism>
<comment type="similarity">
    <text evidence="2">Belongs to the fucolectin family.</text>
</comment>
<feature type="domain" description="Fucolectin tachylectin-4 pentraxin-1" evidence="8">
    <location>
        <begin position="3"/>
        <end position="146"/>
    </location>
</feature>
<keyword evidence="5" id="KW-0430">Lectin</keyword>
<dbReference type="InterPro" id="IPR008979">
    <property type="entry name" value="Galactose-bd-like_sf"/>
</dbReference>
<dbReference type="Pfam" id="PF22633">
    <property type="entry name" value="F5_F8_type_C_2"/>
    <property type="match status" value="1"/>
</dbReference>
<dbReference type="GO" id="GO:0010185">
    <property type="term" value="P:regulation of cellular defense response"/>
    <property type="evidence" value="ECO:0007669"/>
    <property type="project" value="UniProtKB-ARBA"/>
</dbReference>
<evidence type="ECO:0000256" key="3">
    <source>
        <dbReference type="ARBA" id="ARBA00011233"/>
    </source>
</evidence>
<protein>
    <recommendedName>
        <fullName evidence="8">Fucolectin tachylectin-4 pentraxin-1 domain-containing protein</fullName>
    </recommendedName>
</protein>
<accession>A0ABD0JQH6</accession>
<dbReference type="PANTHER" id="PTHR45713">
    <property type="entry name" value="FTP DOMAIN-CONTAINING PROTEIN"/>
    <property type="match status" value="1"/>
</dbReference>
<dbReference type="PANTHER" id="PTHR45713:SF15">
    <property type="entry name" value="F5_8 TYPE C DOMAIN-CONTAINING PROTEIN"/>
    <property type="match status" value="1"/>
</dbReference>
<dbReference type="SMART" id="SM00607">
    <property type="entry name" value="FTP"/>
    <property type="match status" value="1"/>
</dbReference>
<keyword evidence="7" id="KW-1015">Disulfide bond</keyword>
<keyword evidence="4" id="KW-0479">Metal-binding</keyword>
<comment type="subunit">
    <text evidence="3">Homotrimer.</text>
</comment>
<evidence type="ECO:0000256" key="7">
    <source>
        <dbReference type="ARBA" id="ARBA00023157"/>
    </source>
</evidence>
<sequence length="150" mass="16764">VSAQNLALHKPTRQSSTYPPEYGNYYTSDKAVDGGSYFFAHTANGQSPAYWIVDLESNVEIHAVKVTHRVDCCFEELGDFDVEIFCHDPVDNPSAQALLCYHYTGSMPAGATETLNCAQPTCGRYLRIQKPTERLVLVEVEVLGYQYLAY</sequence>
<gene>
    <name evidence="9" type="ORF">BaRGS_00031785</name>
</gene>
<keyword evidence="10" id="KW-1185">Reference proteome</keyword>
<dbReference type="AlphaFoldDB" id="A0ABD0JQH6"/>
<dbReference type="InterPro" id="IPR051941">
    <property type="entry name" value="BG_Antigen-Binding_Lectin"/>
</dbReference>
<evidence type="ECO:0000256" key="5">
    <source>
        <dbReference type="ARBA" id="ARBA00022734"/>
    </source>
</evidence>
<dbReference type="GO" id="GO:0001868">
    <property type="term" value="P:regulation of complement activation, lectin pathway"/>
    <property type="evidence" value="ECO:0007669"/>
    <property type="project" value="UniProtKB-ARBA"/>
</dbReference>
<feature type="non-terminal residue" evidence="9">
    <location>
        <position position="1"/>
    </location>
</feature>
<evidence type="ECO:0000313" key="10">
    <source>
        <dbReference type="Proteomes" id="UP001519460"/>
    </source>
</evidence>
<dbReference type="GO" id="GO:0046872">
    <property type="term" value="F:metal ion binding"/>
    <property type="evidence" value="ECO:0007669"/>
    <property type="project" value="UniProtKB-KW"/>
</dbReference>
<dbReference type="EMBL" id="JACVVK020000360">
    <property type="protein sequence ID" value="KAK7477009.1"/>
    <property type="molecule type" value="Genomic_DNA"/>
</dbReference>
<dbReference type="Gene3D" id="2.60.120.260">
    <property type="entry name" value="Galactose-binding domain-like"/>
    <property type="match status" value="1"/>
</dbReference>
<dbReference type="SUPFAM" id="SSF49785">
    <property type="entry name" value="Galactose-binding domain-like"/>
    <property type="match status" value="1"/>
</dbReference>
<evidence type="ECO:0000256" key="6">
    <source>
        <dbReference type="ARBA" id="ARBA00022837"/>
    </source>
</evidence>
<dbReference type="GO" id="GO:0042806">
    <property type="term" value="F:fucose binding"/>
    <property type="evidence" value="ECO:0007669"/>
    <property type="project" value="UniProtKB-ARBA"/>
</dbReference>
<evidence type="ECO:0000313" key="9">
    <source>
        <dbReference type="EMBL" id="KAK7477009.1"/>
    </source>
</evidence>
<evidence type="ECO:0000256" key="4">
    <source>
        <dbReference type="ARBA" id="ARBA00022723"/>
    </source>
</evidence>
<dbReference type="InterPro" id="IPR006585">
    <property type="entry name" value="FTP1"/>
</dbReference>
<keyword evidence="6" id="KW-0106">Calcium</keyword>
<reference evidence="9 10" key="1">
    <citation type="journal article" date="2023" name="Sci. Data">
        <title>Genome assembly of the Korean intertidal mud-creeper Batillaria attramentaria.</title>
        <authorList>
            <person name="Patra A.K."/>
            <person name="Ho P.T."/>
            <person name="Jun S."/>
            <person name="Lee S.J."/>
            <person name="Kim Y."/>
            <person name="Won Y.J."/>
        </authorList>
    </citation>
    <scope>NUCLEOTIDE SEQUENCE [LARGE SCALE GENOMIC DNA]</scope>
    <source>
        <strain evidence="9">Wonlab-2016</strain>
    </source>
</reference>